<dbReference type="Proteomes" id="UP000283433">
    <property type="component" value="Unassembled WGS sequence"/>
</dbReference>
<keyword evidence="2 5" id="KW-0645">Protease</keyword>
<sequence length="543" mass="59174">MSKSPNHTFSYVLVALVAAFIGVVLGATYEQNRSAGNNLGLPDFALSGNQKLDKILRVIKTNYVDSVNTDSLQALAIDDILSSLDPHTVYLPPKQAKSQNEDLEGNFDGIGIEYFVLNDTVLVTSVRKAGPSAKAGLLPGDKIIAVNGEKLLVKGDTDRAVNKLRGKSGSKVNVAVLRNGHNKPISLDIERGRIVVSSIDVALMLRPGIGFIKISRFGANTAEDFAAQLNALQKKGMKSLILDLRGNGGGYLNAATALADQFLPDNQLIVYTQGLHEPRTDYRATADGSFQKGDLVILIDEGTASASEILAGAMQDLDRGWIIGRRSFGKGLVQEQFGFPDGSAMNLTIARYYTASGRSIQKSYAKGKENYKEELSRRFKHGDYVSLDSALSDSSFLSRQVKYKTLKGRTVYGGGGIMPDVFVPFDTTGFSAFYKKVSAKGLVQGFVYAKLINAVTPNRFKSAAAFKEEFHFGEQDYQKFLSYCASKEVIGDKKDVKTSRHLLESQIKAVLARYYFGEEGFCTITSTYDDFINAALAKLQEAV</sequence>
<proteinExistence type="inferred from homology"/>
<dbReference type="InterPro" id="IPR004447">
    <property type="entry name" value="Peptidase_S41A"/>
</dbReference>
<dbReference type="RefSeq" id="WP_120181337.1">
    <property type="nucleotide sequence ID" value="NZ_MBTA01000012.1"/>
</dbReference>
<dbReference type="GO" id="GO:0030288">
    <property type="term" value="C:outer membrane-bounded periplasmic space"/>
    <property type="evidence" value="ECO:0007669"/>
    <property type="project" value="TreeGrafter"/>
</dbReference>
<dbReference type="Pfam" id="PF03572">
    <property type="entry name" value="Peptidase_S41"/>
    <property type="match status" value="1"/>
</dbReference>
<dbReference type="CDD" id="cd07560">
    <property type="entry name" value="Peptidase_S41_CPP"/>
    <property type="match status" value="1"/>
</dbReference>
<keyword evidence="8" id="KW-1185">Reference proteome</keyword>
<reference evidence="7 8" key="1">
    <citation type="submission" date="2016-07" db="EMBL/GenBank/DDBJ databases">
        <title>Genome of Pelobium manganitolerans.</title>
        <authorList>
            <person name="Wu S."/>
            <person name="Wang G."/>
        </authorList>
    </citation>
    <scope>NUCLEOTIDE SEQUENCE [LARGE SCALE GENOMIC DNA]</scope>
    <source>
        <strain evidence="7 8">YS-25</strain>
    </source>
</reference>
<dbReference type="SUPFAM" id="SSF50156">
    <property type="entry name" value="PDZ domain-like"/>
    <property type="match status" value="1"/>
</dbReference>
<dbReference type="Pfam" id="PF13180">
    <property type="entry name" value="PDZ_2"/>
    <property type="match status" value="1"/>
</dbReference>
<dbReference type="SUPFAM" id="SSF52096">
    <property type="entry name" value="ClpP/crotonase"/>
    <property type="match status" value="1"/>
</dbReference>
<dbReference type="PANTHER" id="PTHR32060:SF30">
    <property type="entry name" value="CARBOXY-TERMINAL PROCESSING PROTEASE CTPA"/>
    <property type="match status" value="1"/>
</dbReference>
<evidence type="ECO:0000256" key="2">
    <source>
        <dbReference type="ARBA" id="ARBA00022670"/>
    </source>
</evidence>
<feature type="domain" description="PDZ" evidence="6">
    <location>
        <begin position="104"/>
        <end position="180"/>
    </location>
</feature>
<dbReference type="GO" id="GO:0004175">
    <property type="term" value="F:endopeptidase activity"/>
    <property type="evidence" value="ECO:0007669"/>
    <property type="project" value="TreeGrafter"/>
</dbReference>
<accession>A0A419S716</accession>
<dbReference type="SMART" id="SM00228">
    <property type="entry name" value="PDZ"/>
    <property type="match status" value="1"/>
</dbReference>
<dbReference type="InterPro" id="IPR005151">
    <property type="entry name" value="Tail-specific_protease"/>
</dbReference>
<dbReference type="InterPro" id="IPR029045">
    <property type="entry name" value="ClpP/crotonase-like_dom_sf"/>
</dbReference>
<dbReference type="Gene3D" id="2.30.42.10">
    <property type="match status" value="1"/>
</dbReference>
<dbReference type="GO" id="GO:0006508">
    <property type="term" value="P:proteolysis"/>
    <property type="evidence" value="ECO:0007669"/>
    <property type="project" value="UniProtKB-KW"/>
</dbReference>
<evidence type="ECO:0000256" key="3">
    <source>
        <dbReference type="ARBA" id="ARBA00022801"/>
    </source>
</evidence>
<dbReference type="EMBL" id="MBTA01000012">
    <property type="protein sequence ID" value="RKD17142.1"/>
    <property type="molecule type" value="Genomic_DNA"/>
</dbReference>
<dbReference type="AlphaFoldDB" id="A0A419S716"/>
<keyword evidence="4 5" id="KW-0720">Serine protease</keyword>
<dbReference type="InterPro" id="IPR036034">
    <property type="entry name" value="PDZ_sf"/>
</dbReference>
<gene>
    <name evidence="7" type="ORF">BCY91_03090</name>
</gene>
<comment type="similarity">
    <text evidence="1 5">Belongs to the peptidase S41A family.</text>
</comment>
<organism evidence="7 8">
    <name type="scientific">Pelobium manganitolerans</name>
    <dbReference type="NCBI Taxonomy" id="1842495"/>
    <lineage>
        <taxon>Bacteria</taxon>
        <taxon>Pseudomonadati</taxon>
        <taxon>Bacteroidota</taxon>
        <taxon>Sphingobacteriia</taxon>
        <taxon>Sphingobacteriales</taxon>
        <taxon>Sphingobacteriaceae</taxon>
        <taxon>Pelobium</taxon>
    </lineage>
</organism>
<evidence type="ECO:0000313" key="8">
    <source>
        <dbReference type="Proteomes" id="UP000283433"/>
    </source>
</evidence>
<dbReference type="GO" id="GO:0008236">
    <property type="term" value="F:serine-type peptidase activity"/>
    <property type="evidence" value="ECO:0007669"/>
    <property type="project" value="UniProtKB-KW"/>
</dbReference>
<dbReference type="NCBIfam" id="TIGR00225">
    <property type="entry name" value="prc"/>
    <property type="match status" value="1"/>
</dbReference>
<keyword evidence="3 5" id="KW-0378">Hydrolase</keyword>
<dbReference type="PANTHER" id="PTHR32060">
    <property type="entry name" value="TAIL-SPECIFIC PROTEASE"/>
    <property type="match status" value="1"/>
</dbReference>
<dbReference type="Gene3D" id="3.30.750.44">
    <property type="match status" value="1"/>
</dbReference>
<evidence type="ECO:0000256" key="5">
    <source>
        <dbReference type="RuleBase" id="RU004404"/>
    </source>
</evidence>
<dbReference type="GO" id="GO:0007165">
    <property type="term" value="P:signal transduction"/>
    <property type="evidence" value="ECO:0007669"/>
    <property type="project" value="TreeGrafter"/>
</dbReference>
<dbReference type="SMART" id="SM00245">
    <property type="entry name" value="TSPc"/>
    <property type="match status" value="1"/>
</dbReference>
<comment type="caution">
    <text evidence="7">The sequence shown here is derived from an EMBL/GenBank/DDBJ whole genome shotgun (WGS) entry which is preliminary data.</text>
</comment>
<name>A0A419S716_9SPHI</name>
<evidence type="ECO:0000259" key="6">
    <source>
        <dbReference type="PROSITE" id="PS50106"/>
    </source>
</evidence>
<dbReference type="Gene3D" id="3.90.226.10">
    <property type="entry name" value="2-enoyl-CoA Hydratase, Chain A, domain 1"/>
    <property type="match status" value="1"/>
</dbReference>
<evidence type="ECO:0000313" key="7">
    <source>
        <dbReference type="EMBL" id="RKD17142.1"/>
    </source>
</evidence>
<evidence type="ECO:0000256" key="1">
    <source>
        <dbReference type="ARBA" id="ARBA00009179"/>
    </source>
</evidence>
<dbReference type="InterPro" id="IPR001478">
    <property type="entry name" value="PDZ"/>
</dbReference>
<evidence type="ECO:0000256" key="4">
    <source>
        <dbReference type="ARBA" id="ARBA00022825"/>
    </source>
</evidence>
<protein>
    <submittedName>
        <fullName evidence="7">Carboxyl-terminal protease</fullName>
    </submittedName>
</protein>
<dbReference type="CDD" id="cd06782">
    <property type="entry name" value="cpPDZ_CPP-like"/>
    <property type="match status" value="1"/>
</dbReference>
<dbReference type="PROSITE" id="PS50106">
    <property type="entry name" value="PDZ"/>
    <property type="match status" value="1"/>
</dbReference>
<dbReference type="OrthoDB" id="9812068at2"/>